<evidence type="ECO:0000256" key="1">
    <source>
        <dbReference type="ARBA" id="ARBA00001947"/>
    </source>
</evidence>
<feature type="active site" description="Proton donor" evidence="12">
    <location>
        <position position="466"/>
    </location>
</feature>
<dbReference type="Gene3D" id="3.10.450.40">
    <property type="match status" value="1"/>
</dbReference>
<dbReference type="Gene3D" id="3.10.170.10">
    <property type="match status" value="1"/>
</dbReference>
<feature type="domain" description="PepSY" evidence="16">
    <location>
        <begin position="149"/>
        <end position="217"/>
    </location>
</feature>
<keyword evidence="4 13" id="KW-0964">Secreted</keyword>
<dbReference type="Pfam" id="PF07504">
    <property type="entry name" value="FTP"/>
    <property type="match status" value="1"/>
</dbReference>
<comment type="caution">
    <text evidence="18">The sequence shown here is derived from an EMBL/GenBank/DDBJ whole genome shotgun (WGS) entry which is preliminary data.</text>
</comment>
<comment type="subcellular location">
    <subcellularLocation>
        <location evidence="2 13">Secreted</location>
    </subcellularLocation>
</comment>
<keyword evidence="8 13" id="KW-0378">Hydrolase</keyword>
<dbReference type="GO" id="GO:0005576">
    <property type="term" value="C:extracellular region"/>
    <property type="evidence" value="ECO:0007669"/>
    <property type="project" value="UniProtKB-SubCell"/>
</dbReference>
<evidence type="ECO:0000256" key="10">
    <source>
        <dbReference type="ARBA" id="ARBA00022837"/>
    </source>
</evidence>
<comment type="function">
    <text evidence="13">Extracellular zinc metalloprotease.</text>
</comment>
<dbReference type="PRINTS" id="PR00730">
    <property type="entry name" value="THERMOLYSIN"/>
</dbReference>
<dbReference type="SUPFAM" id="SSF55486">
    <property type="entry name" value="Metalloproteases ('zincins'), catalytic domain"/>
    <property type="match status" value="1"/>
</dbReference>
<keyword evidence="7 13" id="KW-0732">Signal</keyword>
<comment type="cofactor">
    <cofactor evidence="1 13">
        <name>Zn(2+)</name>
        <dbReference type="ChEBI" id="CHEBI:29105"/>
    </cofactor>
</comment>
<feature type="active site" evidence="12">
    <location>
        <position position="380"/>
    </location>
</feature>
<evidence type="ECO:0000313" key="18">
    <source>
        <dbReference type="EMBL" id="RVU63490.1"/>
    </source>
</evidence>
<feature type="domain" description="Peptidase M4" evidence="14">
    <location>
        <begin position="236"/>
        <end position="387"/>
    </location>
</feature>
<evidence type="ECO:0000256" key="13">
    <source>
        <dbReference type="RuleBase" id="RU366073"/>
    </source>
</evidence>
<dbReference type="GO" id="GO:0006508">
    <property type="term" value="P:proteolysis"/>
    <property type="evidence" value="ECO:0007669"/>
    <property type="project" value="UniProtKB-KW"/>
</dbReference>
<dbReference type="GO" id="GO:0004222">
    <property type="term" value="F:metalloendopeptidase activity"/>
    <property type="evidence" value="ECO:0007669"/>
    <property type="project" value="UniProtKB-UniRule"/>
</dbReference>
<dbReference type="PANTHER" id="PTHR33794">
    <property type="entry name" value="BACILLOLYSIN"/>
    <property type="match status" value="1"/>
</dbReference>
<feature type="domain" description="Peptidase M4 C-terminal" evidence="15">
    <location>
        <begin position="390"/>
        <end position="550"/>
    </location>
</feature>
<dbReference type="FunFam" id="1.10.390.10:FF:000012">
    <property type="entry name" value="Thermolysin"/>
    <property type="match status" value="1"/>
</dbReference>
<feature type="chain" id="PRO_5039743501" description="Neutral metalloproteinase" evidence="13">
    <location>
        <begin position="27"/>
        <end position="551"/>
    </location>
</feature>
<dbReference type="InterPro" id="IPR050728">
    <property type="entry name" value="Zinc_Metalloprotease_M4"/>
</dbReference>
<reference evidence="18 19" key="1">
    <citation type="submission" date="2018-01" db="EMBL/GenBank/DDBJ databases">
        <title>Complete genome sequence of G25-42.</title>
        <authorList>
            <person name="Zheng Z."/>
            <person name="Sun M."/>
        </authorList>
    </citation>
    <scope>NUCLEOTIDE SEQUENCE [LARGE SCALE GENOMIC DNA]</scope>
    <source>
        <strain evidence="18 19">G25-42</strain>
    </source>
</reference>
<proteinExistence type="inferred from homology"/>
<evidence type="ECO:0000256" key="11">
    <source>
        <dbReference type="ARBA" id="ARBA00023049"/>
    </source>
</evidence>
<dbReference type="Gene3D" id="3.10.450.490">
    <property type="match status" value="1"/>
</dbReference>
<dbReference type="EC" id="3.4.24.-" evidence="13"/>
<dbReference type="InterPro" id="IPR011096">
    <property type="entry name" value="FTP_domain"/>
</dbReference>
<dbReference type="Pfam" id="PF01447">
    <property type="entry name" value="Peptidase_M4"/>
    <property type="match status" value="1"/>
</dbReference>
<dbReference type="AlphaFoldDB" id="A0A437SJ11"/>
<dbReference type="InterPro" id="IPR027268">
    <property type="entry name" value="Peptidase_M4/M1_CTD_sf"/>
</dbReference>
<dbReference type="Gene3D" id="1.10.390.10">
    <property type="entry name" value="Neutral Protease Domain 2"/>
    <property type="match status" value="1"/>
</dbReference>
<keyword evidence="5 13" id="KW-0645">Protease</keyword>
<keyword evidence="9 13" id="KW-0862">Zinc</keyword>
<feature type="signal peptide" evidence="13">
    <location>
        <begin position="1"/>
        <end position="26"/>
    </location>
</feature>
<evidence type="ECO:0000256" key="7">
    <source>
        <dbReference type="ARBA" id="ARBA00022729"/>
    </source>
</evidence>
<feature type="domain" description="FTP" evidence="17">
    <location>
        <begin position="84"/>
        <end position="132"/>
    </location>
</feature>
<dbReference type="Pfam" id="PF02868">
    <property type="entry name" value="Peptidase_M4_C"/>
    <property type="match status" value="1"/>
</dbReference>
<dbReference type="EMBL" id="LDER01000194">
    <property type="protein sequence ID" value="RVU63490.1"/>
    <property type="molecule type" value="Genomic_DNA"/>
</dbReference>
<dbReference type="InterPro" id="IPR013856">
    <property type="entry name" value="Peptidase_M4_domain"/>
</dbReference>
<name>A0A437SJ11_BACTU</name>
<evidence type="ECO:0000256" key="3">
    <source>
        <dbReference type="ARBA" id="ARBA00009388"/>
    </source>
</evidence>
<evidence type="ECO:0000256" key="12">
    <source>
        <dbReference type="PIRSR" id="PIRSR623612-1"/>
    </source>
</evidence>
<comment type="similarity">
    <text evidence="3 13">Belongs to the peptidase M4 family.</text>
</comment>
<evidence type="ECO:0000259" key="16">
    <source>
        <dbReference type="Pfam" id="PF03413"/>
    </source>
</evidence>
<evidence type="ECO:0000256" key="5">
    <source>
        <dbReference type="ARBA" id="ARBA00022670"/>
    </source>
</evidence>
<evidence type="ECO:0000313" key="19">
    <source>
        <dbReference type="Proteomes" id="UP000286687"/>
    </source>
</evidence>
<evidence type="ECO:0000256" key="8">
    <source>
        <dbReference type="ARBA" id="ARBA00022801"/>
    </source>
</evidence>
<dbReference type="PANTHER" id="PTHR33794:SF3">
    <property type="entry name" value="NEUTRAL PROTEASE B"/>
    <property type="match status" value="1"/>
</dbReference>
<organism evidence="18 19">
    <name type="scientific">Bacillus thuringiensis</name>
    <dbReference type="NCBI Taxonomy" id="1428"/>
    <lineage>
        <taxon>Bacteria</taxon>
        <taxon>Bacillati</taxon>
        <taxon>Bacillota</taxon>
        <taxon>Bacilli</taxon>
        <taxon>Bacillales</taxon>
        <taxon>Bacillaceae</taxon>
        <taxon>Bacillus</taxon>
        <taxon>Bacillus cereus group</taxon>
    </lineage>
</organism>
<evidence type="ECO:0000256" key="6">
    <source>
        <dbReference type="ARBA" id="ARBA00022723"/>
    </source>
</evidence>
<evidence type="ECO:0000259" key="14">
    <source>
        <dbReference type="Pfam" id="PF01447"/>
    </source>
</evidence>
<dbReference type="GO" id="GO:0046872">
    <property type="term" value="F:metal ion binding"/>
    <property type="evidence" value="ECO:0007669"/>
    <property type="project" value="UniProtKB-UniRule"/>
</dbReference>
<keyword evidence="11 13" id="KW-0482">Metalloprotease</keyword>
<dbReference type="Proteomes" id="UP000286687">
    <property type="component" value="Unassembled WGS sequence"/>
</dbReference>
<protein>
    <recommendedName>
        <fullName evidence="13">Neutral metalloproteinase</fullName>
        <ecNumber evidence="13">3.4.24.-</ecNumber>
    </recommendedName>
</protein>
<dbReference type="Pfam" id="PF03413">
    <property type="entry name" value="PepSY"/>
    <property type="match status" value="1"/>
</dbReference>
<evidence type="ECO:0000256" key="2">
    <source>
        <dbReference type="ARBA" id="ARBA00004613"/>
    </source>
</evidence>
<evidence type="ECO:0000256" key="4">
    <source>
        <dbReference type="ARBA" id="ARBA00022525"/>
    </source>
</evidence>
<dbReference type="InterPro" id="IPR023612">
    <property type="entry name" value="Peptidase_M4"/>
</dbReference>
<evidence type="ECO:0000259" key="15">
    <source>
        <dbReference type="Pfam" id="PF02868"/>
    </source>
</evidence>
<keyword evidence="10" id="KW-0106">Calcium</keyword>
<dbReference type="InterPro" id="IPR025711">
    <property type="entry name" value="PepSY"/>
</dbReference>
<evidence type="ECO:0000256" key="9">
    <source>
        <dbReference type="ARBA" id="ARBA00022833"/>
    </source>
</evidence>
<dbReference type="InterPro" id="IPR001570">
    <property type="entry name" value="Peptidase_M4_C_domain"/>
</dbReference>
<gene>
    <name evidence="18" type="ORF">BM74_14760</name>
</gene>
<dbReference type="CDD" id="cd09597">
    <property type="entry name" value="M4_TLP"/>
    <property type="match status" value="1"/>
</dbReference>
<keyword evidence="6" id="KW-0479">Metal-binding</keyword>
<sequence>MLKLSRHLFVLSSTFLLASYMPIVSSADTKNIIANEKYGKKEGSLEFLSGELTAPSSKKEEDILYQYIDSQKHIFRLGDHSAKDSFRILKKENDIDGTTVIRLQQMYEGLPVLGSTQVAHITNKGVLTILSGAVASHLDDTLPALQKNLSSQQAIEIVNKQFHSPAPYVTPPTSELVIYTKGQKPSYAYHVHAAVLSPKPVSYDYFIEPNTGNILDQLEVSHALQYETNIQGSPATGTGKDSFGNTRTLQLTKEKERYQLVDLTRGQGIYTYDAENQGTEADTSLLPGVLVTNQTNEFLSANSHAAVDAHVFAGTVYDYYKKVHKRDSYDNSGAKIVSTVRFGQQYGNAFWSPELRQMVYGDGDGTTRSFTASIDVIGHEITHAVTDSTSKLLYQDESGALNEALSDIFGTLVEYYQGENPNYLMGENLFIQPDRAIRSLSDPTQYGDPDHYSKRYTGEDQSKFVHTNSSIVNKAAYLVAEGGNHFDIQVIGIGKEKMGDIFYRANTKYFTASTTFSQAKASCIQSAADLYGADAAEVQSVKQAFDAVGIE</sequence>
<evidence type="ECO:0000259" key="17">
    <source>
        <dbReference type="Pfam" id="PF07504"/>
    </source>
</evidence>
<accession>A0A437SJ11</accession>